<dbReference type="SUPFAM" id="SSF56935">
    <property type="entry name" value="Porins"/>
    <property type="match status" value="1"/>
</dbReference>
<keyword evidence="5" id="KW-0998">Cell outer membrane</keyword>
<dbReference type="Gene3D" id="2.60.40.1120">
    <property type="entry name" value="Carboxypeptidase-like, regulatory domain"/>
    <property type="match status" value="1"/>
</dbReference>
<accession>A0A5J4SEW5</accession>
<dbReference type="NCBIfam" id="TIGR04056">
    <property type="entry name" value="OMP_RagA_SusC"/>
    <property type="match status" value="1"/>
</dbReference>
<dbReference type="InterPro" id="IPR036942">
    <property type="entry name" value="Beta-barrel_TonB_sf"/>
</dbReference>
<dbReference type="Gene3D" id="2.170.130.10">
    <property type="entry name" value="TonB-dependent receptor, plug domain"/>
    <property type="match status" value="1"/>
</dbReference>
<evidence type="ECO:0000313" key="7">
    <source>
        <dbReference type="EMBL" id="KAA6344606.1"/>
    </source>
</evidence>
<keyword evidence="4" id="KW-0472">Membrane</keyword>
<dbReference type="NCBIfam" id="TIGR04057">
    <property type="entry name" value="SusC_RagA_signa"/>
    <property type="match status" value="1"/>
</dbReference>
<organism evidence="7">
    <name type="scientific">termite gut metagenome</name>
    <dbReference type="NCBI Taxonomy" id="433724"/>
    <lineage>
        <taxon>unclassified sequences</taxon>
        <taxon>metagenomes</taxon>
        <taxon>organismal metagenomes</taxon>
    </lineage>
</organism>
<dbReference type="InterPro" id="IPR023996">
    <property type="entry name" value="TonB-dep_OMP_SusC/RagA"/>
</dbReference>
<evidence type="ECO:0000256" key="4">
    <source>
        <dbReference type="ARBA" id="ARBA00023136"/>
    </source>
</evidence>
<evidence type="ECO:0000259" key="6">
    <source>
        <dbReference type="Pfam" id="PF07715"/>
    </source>
</evidence>
<dbReference type="InterPro" id="IPR023997">
    <property type="entry name" value="TonB-dep_OMP_SusC/RagA_CS"/>
</dbReference>
<comment type="subcellular location">
    <subcellularLocation>
        <location evidence="1">Cell outer membrane</location>
        <topology evidence="1">Multi-pass membrane protein</topology>
    </subcellularLocation>
</comment>
<keyword evidence="3" id="KW-0812">Transmembrane</keyword>
<dbReference type="AlphaFoldDB" id="A0A5J4SEW5"/>
<gene>
    <name evidence="7" type="ORF">EZS27_007764</name>
</gene>
<feature type="domain" description="TonB-dependent receptor plug" evidence="6">
    <location>
        <begin position="124"/>
        <end position="247"/>
    </location>
</feature>
<reference evidence="7" key="1">
    <citation type="submission" date="2019-03" db="EMBL/GenBank/DDBJ databases">
        <title>Single cell metagenomics reveals metabolic interactions within the superorganism composed of flagellate Streblomastix strix and complex community of Bacteroidetes bacteria on its surface.</title>
        <authorList>
            <person name="Treitli S.C."/>
            <person name="Kolisko M."/>
            <person name="Husnik F."/>
            <person name="Keeling P."/>
            <person name="Hampl V."/>
        </authorList>
    </citation>
    <scope>NUCLEOTIDE SEQUENCE</scope>
    <source>
        <strain evidence="7">STM</strain>
    </source>
</reference>
<evidence type="ECO:0000256" key="5">
    <source>
        <dbReference type="ARBA" id="ARBA00023237"/>
    </source>
</evidence>
<dbReference type="Gene3D" id="2.40.170.20">
    <property type="entry name" value="TonB-dependent receptor, beta-barrel domain"/>
    <property type="match status" value="1"/>
</dbReference>
<dbReference type="InterPro" id="IPR012910">
    <property type="entry name" value="Plug_dom"/>
</dbReference>
<dbReference type="GO" id="GO:0009279">
    <property type="term" value="C:cell outer membrane"/>
    <property type="evidence" value="ECO:0007669"/>
    <property type="project" value="UniProtKB-SubCell"/>
</dbReference>
<dbReference type="Pfam" id="PF13715">
    <property type="entry name" value="CarbopepD_reg_2"/>
    <property type="match status" value="1"/>
</dbReference>
<dbReference type="InterPro" id="IPR039426">
    <property type="entry name" value="TonB-dep_rcpt-like"/>
</dbReference>
<keyword evidence="2" id="KW-0813">Transport</keyword>
<dbReference type="EMBL" id="SNRY01000209">
    <property type="protein sequence ID" value="KAA6344606.1"/>
    <property type="molecule type" value="Genomic_DNA"/>
</dbReference>
<comment type="caution">
    <text evidence="7">The sequence shown here is derived from an EMBL/GenBank/DDBJ whole genome shotgun (WGS) entry which is preliminary data.</text>
</comment>
<sequence>MANLIKFIQCTACVLIFSAHFSVLAQQNGLSIQGQVLDKKSNEPLIGASISIENDKTGTVSDVDGKFFFSPKSFPAIISVSYLGYQTSKISVERNSGTVTVFLLEDTGVLNEVVIVGYGTQRRKELTGSVASVPKSTLEHVNVPSFDGLLGGAVAGLNVTQNSGQPGAASSIRIRGGNSVTANNDPLYVIDGFIFYSDHSSTQTGLNHIESSLNPLAAINPSDIESIEVLKDVSATAIYGSRGANGVIIVTTKKGKRGGNTVNYQYTFGSEQVSKKIPLMNGTEWAQIQNEYAYNYFDDATIAAIGKGYDWQEAIFRTAQTKNHELSVSGGDDKTRYLISGSYIKQEGILINTDFERYNARLNLDRKLYKNLTVGVNVTGTKSTQNSVTAIESGNPTYQGRVTNSLGYALRIAPVVPIYDAKGDYNYRNPYEKTNDLTNYEGKNPNPISDMNNSVGQNINTSLLGNFYTTYEIIEGLTAKVNAGINYSNTTQNVFAPSTSVVGLLTQGYGAIGSKHYEAWQQEYTLDYSKIFNRIHAFNALAGYTTQGTSIRYVTAATTKFSNESLTFNNLYDGNLPDFPRSGGNESWLKSALGRINYTFLGRYNLTTTFRADESSRLAPGHRWGYFPSVGFSWNLSEESFLKHTQTLSSAKLRLTYGSVGNQEIGDNLYLSTYVAAKSGEGNETITVYKKSRLGNLNLTWETTVQYNAGIDVGLWKDRLTFAADVYYKETSDLLYNAPLDIASGFSHQMQNVGNVTNKGAELAVNATMVDKQNLRWTASANIARNINTVTNLGNVKIILTGSGIGTSSSNEIILQEGEALNSFFGLLFDGVVQTGEDVSNLPELSWKIGPPQPGDPKFVDVKRDGQIDDKDRTILGSVQPQFIYGLSTAFSFNGFDLFITFQGSQGNKVYNRLRRELESPNGSYNMAADMLNRWTPQNPSNTIPRISQDVRASYLDSRYVEDASYLRLKNITLGYTVSERVAKLPVKLRIFAAAQNLLTLSPYRGYDPEVSSGIDYGVYPTARTFSVGAGVTF</sequence>
<dbReference type="InterPro" id="IPR008969">
    <property type="entry name" value="CarboxyPept-like_regulatory"/>
</dbReference>
<name>A0A5J4SEW5_9ZZZZ</name>
<proteinExistence type="predicted"/>
<evidence type="ECO:0000256" key="3">
    <source>
        <dbReference type="ARBA" id="ARBA00022692"/>
    </source>
</evidence>
<evidence type="ECO:0000256" key="1">
    <source>
        <dbReference type="ARBA" id="ARBA00004571"/>
    </source>
</evidence>
<dbReference type="SUPFAM" id="SSF49464">
    <property type="entry name" value="Carboxypeptidase regulatory domain-like"/>
    <property type="match status" value="1"/>
</dbReference>
<evidence type="ECO:0000256" key="2">
    <source>
        <dbReference type="ARBA" id="ARBA00022448"/>
    </source>
</evidence>
<dbReference type="PROSITE" id="PS52016">
    <property type="entry name" value="TONB_DEPENDENT_REC_3"/>
    <property type="match status" value="1"/>
</dbReference>
<protein>
    <submittedName>
        <fullName evidence="7">TonB-dependent receptor SusC</fullName>
    </submittedName>
</protein>
<keyword evidence="7" id="KW-0675">Receptor</keyword>
<dbReference type="Pfam" id="PF07715">
    <property type="entry name" value="Plug"/>
    <property type="match status" value="1"/>
</dbReference>
<dbReference type="InterPro" id="IPR037066">
    <property type="entry name" value="Plug_dom_sf"/>
</dbReference>